<evidence type="ECO:0000313" key="6">
    <source>
        <dbReference type="EMBL" id="KAH7287543.1"/>
    </source>
</evidence>
<dbReference type="SUPFAM" id="SSF144232">
    <property type="entry name" value="HIT/MYND zinc finger-like"/>
    <property type="match status" value="1"/>
</dbReference>
<dbReference type="PANTHER" id="PTHR46758">
    <property type="entry name" value="MYND DOMAIN-CONTAINING"/>
    <property type="match status" value="1"/>
</dbReference>
<organism evidence="6 7">
    <name type="scientific">Ceratopteris richardii</name>
    <name type="common">Triangle waterfern</name>
    <dbReference type="NCBI Taxonomy" id="49495"/>
    <lineage>
        <taxon>Eukaryota</taxon>
        <taxon>Viridiplantae</taxon>
        <taxon>Streptophyta</taxon>
        <taxon>Embryophyta</taxon>
        <taxon>Tracheophyta</taxon>
        <taxon>Polypodiopsida</taxon>
        <taxon>Polypodiidae</taxon>
        <taxon>Polypodiales</taxon>
        <taxon>Pteridineae</taxon>
        <taxon>Pteridaceae</taxon>
        <taxon>Parkerioideae</taxon>
        <taxon>Ceratopteris</taxon>
    </lineage>
</organism>
<dbReference type="OMA" id="QPCESES"/>
<keyword evidence="2 4" id="KW-0863">Zinc-finger</keyword>
<dbReference type="AlphaFoldDB" id="A0A8T2QW20"/>
<dbReference type="InterPro" id="IPR057136">
    <property type="entry name" value="At2g35280_TPR_dom"/>
</dbReference>
<sequence>MRTRKASYPSASDGITFVIKPRFSSPKRSKLYSRDDDSTQGVFSNNPPVECSFDVLHDELLISIMLKLSSSAARPSDLINAMLTCKRFCAAATHRHVLSKASVAALAVKAKNWSDGAARFLLHCARYRNMEAAYMLGMIRFYCLNDREIGATMMAQAALRSHAAALHSLAIIQFNGSGGSRKDKNLKHGVSLCSRAAALGHIDAIRELGHCLQDGYGVRKNVTEGRRLLLQANALEAAAAVASCPRALDVVVGMAASNRGLVETALSLAAASRAPWCSHYRSAMAKVNDLQIRAENYIEQAQTMMQFFQGEGCSLLSDFGINVPSPKLHIANEFLVDWFDLYPPQHGLRLCSHGDCGRPETRRHEFRRCSACGTVNYCSRGCQALDWKLRHKYECKPVENWEFRDEGAYDEQDRDQLRNT</sequence>
<dbReference type="PANTHER" id="PTHR46758:SF2">
    <property type="entry name" value="OJ1485_B09.11 PROTEIN"/>
    <property type="match status" value="1"/>
</dbReference>
<dbReference type="Gene3D" id="6.10.140.2220">
    <property type="match status" value="1"/>
</dbReference>
<dbReference type="Gene3D" id="1.25.40.10">
    <property type="entry name" value="Tetratricopeptide repeat domain"/>
    <property type="match status" value="1"/>
</dbReference>
<proteinExistence type="predicted"/>
<evidence type="ECO:0000259" key="5">
    <source>
        <dbReference type="PROSITE" id="PS50865"/>
    </source>
</evidence>
<evidence type="ECO:0000256" key="2">
    <source>
        <dbReference type="ARBA" id="ARBA00022771"/>
    </source>
</evidence>
<keyword evidence="3" id="KW-0862">Zinc</keyword>
<dbReference type="InterPro" id="IPR036047">
    <property type="entry name" value="F-box-like_dom_sf"/>
</dbReference>
<dbReference type="InterPro" id="IPR044508">
    <property type="entry name" value="At5g50450/At1g67340-like"/>
</dbReference>
<gene>
    <name evidence="6" type="ORF">KP509_32G061400</name>
</gene>
<evidence type="ECO:0000256" key="4">
    <source>
        <dbReference type="PROSITE-ProRule" id="PRU00134"/>
    </source>
</evidence>
<feature type="domain" description="MYND-type" evidence="5">
    <location>
        <begin position="353"/>
        <end position="395"/>
    </location>
</feature>
<dbReference type="InterPro" id="IPR002893">
    <property type="entry name" value="Znf_MYND"/>
</dbReference>
<dbReference type="Proteomes" id="UP000825935">
    <property type="component" value="Chromosome 32"/>
</dbReference>
<dbReference type="InterPro" id="IPR011990">
    <property type="entry name" value="TPR-like_helical_dom_sf"/>
</dbReference>
<dbReference type="Pfam" id="PF23310">
    <property type="entry name" value="TPR_27"/>
    <property type="match status" value="1"/>
</dbReference>
<reference evidence="6" key="1">
    <citation type="submission" date="2021-08" db="EMBL/GenBank/DDBJ databases">
        <title>WGS assembly of Ceratopteris richardii.</title>
        <authorList>
            <person name="Marchant D.B."/>
            <person name="Chen G."/>
            <person name="Jenkins J."/>
            <person name="Shu S."/>
            <person name="Leebens-Mack J."/>
            <person name="Grimwood J."/>
            <person name="Schmutz J."/>
            <person name="Soltis P."/>
            <person name="Soltis D."/>
            <person name="Chen Z.-H."/>
        </authorList>
    </citation>
    <scope>NUCLEOTIDE SEQUENCE</scope>
    <source>
        <strain evidence="6">Whitten #5841</strain>
        <tissue evidence="6">Leaf</tissue>
    </source>
</reference>
<dbReference type="Pfam" id="PF01753">
    <property type="entry name" value="zf-MYND"/>
    <property type="match status" value="1"/>
</dbReference>
<dbReference type="PROSITE" id="PS50865">
    <property type="entry name" value="ZF_MYND_2"/>
    <property type="match status" value="1"/>
</dbReference>
<dbReference type="SUPFAM" id="SSF81383">
    <property type="entry name" value="F-box domain"/>
    <property type="match status" value="1"/>
</dbReference>
<dbReference type="FunFam" id="6.10.140.2220:FF:000033">
    <property type="entry name" value="Predicted protein"/>
    <property type="match status" value="1"/>
</dbReference>
<evidence type="ECO:0000313" key="7">
    <source>
        <dbReference type="Proteomes" id="UP000825935"/>
    </source>
</evidence>
<dbReference type="Pfam" id="PF08238">
    <property type="entry name" value="Sel1"/>
    <property type="match status" value="1"/>
</dbReference>
<accession>A0A8T2QW20</accession>
<dbReference type="CDD" id="cd09917">
    <property type="entry name" value="F-box_SF"/>
    <property type="match status" value="1"/>
</dbReference>
<comment type="caution">
    <text evidence="6">The sequence shown here is derived from an EMBL/GenBank/DDBJ whole genome shotgun (WGS) entry which is preliminary data.</text>
</comment>
<keyword evidence="7" id="KW-1185">Reference proteome</keyword>
<dbReference type="SUPFAM" id="SSF81901">
    <property type="entry name" value="HCP-like"/>
    <property type="match status" value="1"/>
</dbReference>
<evidence type="ECO:0000256" key="3">
    <source>
        <dbReference type="ARBA" id="ARBA00022833"/>
    </source>
</evidence>
<keyword evidence="1" id="KW-0479">Metal-binding</keyword>
<protein>
    <recommendedName>
        <fullName evidence="5">MYND-type domain-containing protein</fullName>
    </recommendedName>
</protein>
<dbReference type="EMBL" id="CM035437">
    <property type="protein sequence ID" value="KAH7287543.1"/>
    <property type="molecule type" value="Genomic_DNA"/>
</dbReference>
<dbReference type="GO" id="GO:0008270">
    <property type="term" value="F:zinc ion binding"/>
    <property type="evidence" value="ECO:0007669"/>
    <property type="project" value="UniProtKB-KW"/>
</dbReference>
<name>A0A8T2QW20_CERRI</name>
<evidence type="ECO:0000256" key="1">
    <source>
        <dbReference type="ARBA" id="ARBA00022723"/>
    </source>
</evidence>
<dbReference type="OrthoDB" id="265717at2759"/>
<dbReference type="InterPro" id="IPR006597">
    <property type="entry name" value="Sel1-like"/>
</dbReference>